<keyword evidence="2" id="KW-0812">Transmembrane</keyword>
<organism evidence="4 5">
    <name type="scientific">Cutaneotrichosporon oleaginosum</name>
    <dbReference type="NCBI Taxonomy" id="879819"/>
    <lineage>
        <taxon>Eukaryota</taxon>
        <taxon>Fungi</taxon>
        <taxon>Dikarya</taxon>
        <taxon>Basidiomycota</taxon>
        <taxon>Agaricomycotina</taxon>
        <taxon>Tremellomycetes</taxon>
        <taxon>Trichosporonales</taxon>
        <taxon>Trichosporonaceae</taxon>
        <taxon>Cutaneotrichosporon</taxon>
    </lineage>
</organism>
<keyword evidence="2" id="KW-1133">Transmembrane helix</keyword>
<dbReference type="GeneID" id="28980760"/>
<dbReference type="InterPro" id="IPR013945">
    <property type="entry name" value="Pkr1"/>
</dbReference>
<evidence type="ECO:0000256" key="3">
    <source>
        <dbReference type="SAM" id="SignalP"/>
    </source>
</evidence>
<feature type="transmembrane region" description="Helical" evidence="2">
    <location>
        <begin position="26"/>
        <end position="49"/>
    </location>
</feature>
<name>A0A0J1BCP6_9TREE</name>
<evidence type="ECO:0000256" key="2">
    <source>
        <dbReference type="SAM" id="Phobius"/>
    </source>
</evidence>
<feature type="signal peptide" evidence="3">
    <location>
        <begin position="1"/>
        <end position="18"/>
    </location>
</feature>
<dbReference type="RefSeq" id="XP_018282310.1">
    <property type="nucleotide sequence ID" value="XM_018420157.1"/>
</dbReference>
<gene>
    <name evidence="4" type="ORF">CC85DRAFT_239911</name>
</gene>
<dbReference type="AlphaFoldDB" id="A0A0J1BCP6"/>
<evidence type="ECO:0000256" key="1">
    <source>
        <dbReference type="SAM" id="MobiDB-lite"/>
    </source>
</evidence>
<dbReference type="EMBL" id="KQ087179">
    <property type="protein sequence ID" value="KLT45819.1"/>
    <property type="molecule type" value="Genomic_DNA"/>
</dbReference>
<dbReference type="GO" id="GO:0070072">
    <property type="term" value="P:vacuolar proton-transporting V-type ATPase complex assembly"/>
    <property type="evidence" value="ECO:0007669"/>
    <property type="project" value="InterPro"/>
</dbReference>
<keyword evidence="5" id="KW-1185">Reference proteome</keyword>
<accession>A0A0J1BCP6</accession>
<evidence type="ECO:0000313" key="4">
    <source>
        <dbReference type="EMBL" id="KLT45819.1"/>
    </source>
</evidence>
<proteinExistence type="predicted"/>
<sequence>MNVCFFLLLITLFGLAAITNWDKHVLALLVTSTILWAAMIWFVMMITAVQTNPENMPNTDMTIPSDGGDDALPTETRKDQ</sequence>
<evidence type="ECO:0000313" key="5">
    <source>
        <dbReference type="Proteomes" id="UP000053611"/>
    </source>
</evidence>
<keyword evidence="3" id="KW-0732">Signal</keyword>
<feature type="region of interest" description="Disordered" evidence="1">
    <location>
        <begin position="56"/>
        <end position="80"/>
    </location>
</feature>
<dbReference type="Proteomes" id="UP000053611">
    <property type="component" value="Unassembled WGS sequence"/>
</dbReference>
<dbReference type="OrthoDB" id="9626941at2759"/>
<reference evidence="4 5" key="1">
    <citation type="submission" date="2015-03" db="EMBL/GenBank/DDBJ databases">
        <title>Genomics and transcriptomics of the oil-accumulating basidiomycete yeast T. oleaginosus allow insights into substrate utilization and the diverse evolutionary trajectories of mating systems in fungi.</title>
        <authorList>
            <consortium name="DOE Joint Genome Institute"/>
            <person name="Kourist R."/>
            <person name="Kracht O."/>
            <person name="Bracharz F."/>
            <person name="Lipzen A."/>
            <person name="Nolan M."/>
            <person name="Ohm R."/>
            <person name="Grigoriev I."/>
            <person name="Sun S."/>
            <person name="Heitman J."/>
            <person name="Bruck T."/>
            <person name="Nowrousian M."/>
        </authorList>
    </citation>
    <scope>NUCLEOTIDE SEQUENCE [LARGE SCALE GENOMIC DNA]</scope>
    <source>
        <strain evidence="4 5">IBC0246</strain>
    </source>
</reference>
<keyword evidence="2" id="KW-0472">Membrane</keyword>
<protein>
    <submittedName>
        <fullName evidence="4">Uncharacterized protein</fullName>
    </submittedName>
</protein>
<dbReference type="Pfam" id="PF08636">
    <property type="entry name" value="Pkr1"/>
    <property type="match status" value="1"/>
</dbReference>
<feature type="chain" id="PRO_5005248561" evidence="3">
    <location>
        <begin position="19"/>
        <end position="80"/>
    </location>
</feature>